<dbReference type="Proteomes" id="UP000326202">
    <property type="component" value="Chromosome"/>
</dbReference>
<keyword evidence="6" id="KW-1185">Reference proteome</keyword>
<reference evidence="5 6" key="1">
    <citation type="submission" date="2019-08" db="EMBL/GenBank/DDBJ databases">
        <title>Hyperibacter terrae gen. nov., sp. nov. and Hyperibacter viscosus sp. nov., two new members in the family Rhodospirillaceae isolated from the rhizosphere of Hypericum perforatum.</title>
        <authorList>
            <person name="Noviana Z."/>
        </authorList>
    </citation>
    <scope>NUCLEOTIDE SEQUENCE [LARGE SCALE GENOMIC DNA]</scope>
    <source>
        <strain evidence="5 6">R5913</strain>
    </source>
</reference>
<dbReference type="KEGG" id="htq:FRZ44_29920"/>
<dbReference type="PIRSF" id="PIRSF000105">
    <property type="entry name" value="HCDH"/>
    <property type="match status" value="1"/>
</dbReference>
<evidence type="ECO:0000259" key="4">
    <source>
        <dbReference type="Pfam" id="PF02737"/>
    </source>
</evidence>
<dbReference type="SUPFAM" id="SSF51735">
    <property type="entry name" value="NAD(P)-binding Rossmann-fold domains"/>
    <property type="match status" value="1"/>
</dbReference>
<dbReference type="Pfam" id="PF02737">
    <property type="entry name" value="3HCDH_N"/>
    <property type="match status" value="1"/>
</dbReference>
<dbReference type="PANTHER" id="PTHR48075">
    <property type="entry name" value="3-HYDROXYACYL-COA DEHYDROGENASE FAMILY PROTEIN"/>
    <property type="match status" value="1"/>
</dbReference>
<name>A0A5J6MK12_9PROT</name>
<dbReference type="PANTHER" id="PTHR48075:SF5">
    <property type="entry name" value="3-HYDROXYBUTYRYL-COA DEHYDROGENASE"/>
    <property type="match status" value="1"/>
</dbReference>
<dbReference type="InterPro" id="IPR013328">
    <property type="entry name" value="6PGD_dom2"/>
</dbReference>
<protein>
    <submittedName>
        <fullName evidence="5">3-hydroxybutyryl-CoA dehydrogenase</fullName>
    </submittedName>
</protein>
<proteinExistence type="predicted"/>
<sequence>MASQEKIGVVGAGLMGREIALVFALAGYDVLLCDRTEESLTQAKDRLDQIVEKGIARGFYQAADTVGALNRITTTTDLGRFKDREFVTEAVFEREDVKAEVFVRLDGICAPACVIATNTSTIPISVLAAHVSAARRANFIGTHYFSPVSRMRLVEVMPGFDTAPATLELAMRLCRAVGKTPIAIKDVPGFAVNRLLHVLMIEAVRLVEEGVATPEDIDTACKLGLGHPMGPFELMDATTSSLCLQAQEIMHEAYGERFRPRPLLKQRVRAGLVGGRGKPGWRTPRPS</sequence>
<dbReference type="RefSeq" id="WP_151177924.1">
    <property type="nucleotide sequence ID" value="NZ_CP042906.1"/>
</dbReference>
<dbReference type="SUPFAM" id="SSF48179">
    <property type="entry name" value="6-phosphogluconate dehydrogenase C-terminal domain-like"/>
    <property type="match status" value="1"/>
</dbReference>
<dbReference type="GO" id="GO:0008691">
    <property type="term" value="F:3-hydroxybutyryl-CoA dehydrogenase activity"/>
    <property type="evidence" value="ECO:0007669"/>
    <property type="project" value="TreeGrafter"/>
</dbReference>
<dbReference type="Gene3D" id="1.10.1040.10">
    <property type="entry name" value="N-(1-d-carboxylethyl)-l-norvaline Dehydrogenase, domain 2"/>
    <property type="match status" value="1"/>
</dbReference>
<feature type="domain" description="3-hydroxyacyl-CoA dehydrogenase C-terminal" evidence="3">
    <location>
        <begin position="189"/>
        <end position="280"/>
    </location>
</feature>
<dbReference type="EMBL" id="CP042906">
    <property type="protein sequence ID" value="QEX17689.1"/>
    <property type="molecule type" value="Genomic_DNA"/>
</dbReference>
<evidence type="ECO:0000313" key="5">
    <source>
        <dbReference type="EMBL" id="QEX17689.1"/>
    </source>
</evidence>
<feature type="site" description="Important for catalytic activity" evidence="2">
    <location>
        <position position="143"/>
    </location>
</feature>
<dbReference type="AlphaFoldDB" id="A0A5J6MK12"/>
<feature type="domain" description="3-hydroxyacyl-CoA dehydrogenase NAD binding" evidence="4">
    <location>
        <begin position="6"/>
        <end position="187"/>
    </location>
</feature>
<dbReference type="InterPro" id="IPR006176">
    <property type="entry name" value="3-OHacyl-CoA_DH_NAD-bd"/>
</dbReference>
<keyword evidence="1" id="KW-0560">Oxidoreductase</keyword>
<evidence type="ECO:0000259" key="3">
    <source>
        <dbReference type="Pfam" id="PF00725"/>
    </source>
</evidence>
<dbReference type="InterPro" id="IPR008927">
    <property type="entry name" value="6-PGluconate_DH-like_C_sf"/>
</dbReference>
<dbReference type="Pfam" id="PF00725">
    <property type="entry name" value="3HCDH"/>
    <property type="match status" value="1"/>
</dbReference>
<accession>A0A5J6MK12</accession>
<dbReference type="InterPro" id="IPR036291">
    <property type="entry name" value="NAD(P)-bd_dom_sf"/>
</dbReference>
<dbReference type="InterPro" id="IPR006108">
    <property type="entry name" value="3HC_DH_C"/>
</dbReference>
<dbReference type="Gene3D" id="3.40.50.720">
    <property type="entry name" value="NAD(P)-binding Rossmann-like Domain"/>
    <property type="match status" value="1"/>
</dbReference>
<organism evidence="5 6">
    <name type="scientific">Hypericibacter terrae</name>
    <dbReference type="NCBI Taxonomy" id="2602015"/>
    <lineage>
        <taxon>Bacteria</taxon>
        <taxon>Pseudomonadati</taxon>
        <taxon>Pseudomonadota</taxon>
        <taxon>Alphaproteobacteria</taxon>
        <taxon>Rhodospirillales</taxon>
        <taxon>Dongiaceae</taxon>
        <taxon>Hypericibacter</taxon>
    </lineage>
</organism>
<dbReference type="OrthoDB" id="9803287at2"/>
<evidence type="ECO:0000256" key="1">
    <source>
        <dbReference type="ARBA" id="ARBA00023002"/>
    </source>
</evidence>
<dbReference type="GO" id="GO:0070403">
    <property type="term" value="F:NAD+ binding"/>
    <property type="evidence" value="ECO:0007669"/>
    <property type="project" value="InterPro"/>
</dbReference>
<evidence type="ECO:0000313" key="6">
    <source>
        <dbReference type="Proteomes" id="UP000326202"/>
    </source>
</evidence>
<evidence type="ECO:0000256" key="2">
    <source>
        <dbReference type="PIRSR" id="PIRSR000105-1"/>
    </source>
</evidence>
<dbReference type="InterPro" id="IPR022694">
    <property type="entry name" value="3-OHacyl-CoA_DH"/>
</dbReference>
<gene>
    <name evidence="5" type="ORF">FRZ44_29920</name>
</gene>
<dbReference type="FunFam" id="3.40.50.720:FF:000009">
    <property type="entry name" value="Fatty oxidation complex, alpha subunit"/>
    <property type="match status" value="1"/>
</dbReference>
<dbReference type="GO" id="GO:0006635">
    <property type="term" value="P:fatty acid beta-oxidation"/>
    <property type="evidence" value="ECO:0007669"/>
    <property type="project" value="TreeGrafter"/>
</dbReference>